<reference evidence="1 2" key="1">
    <citation type="journal article" date="2018" name="Front. Microbiol.">
        <title>Genome-Wide Analysis of Corynespora cassiicola Leaf Fall Disease Putative Effectors.</title>
        <authorList>
            <person name="Lopez D."/>
            <person name="Ribeiro S."/>
            <person name="Label P."/>
            <person name="Fumanal B."/>
            <person name="Venisse J.S."/>
            <person name="Kohler A."/>
            <person name="de Oliveira R.R."/>
            <person name="Labutti K."/>
            <person name="Lipzen A."/>
            <person name="Lail K."/>
            <person name="Bauer D."/>
            <person name="Ohm R.A."/>
            <person name="Barry K.W."/>
            <person name="Spatafora J."/>
            <person name="Grigoriev I.V."/>
            <person name="Martin F.M."/>
            <person name="Pujade-Renaud V."/>
        </authorList>
    </citation>
    <scope>NUCLEOTIDE SEQUENCE [LARGE SCALE GENOMIC DNA]</scope>
    <source>
        <strain evidence="1 2">Philippines</strain>
    </source>
</reference>
<dbReference type="Proteomes" id="UP000240883">
    <property type="component" value="Unassembled WGS sequence"/>
</dbReference>
<dbReference type="AlphaFoldDB" id="A0A2T2P705"/>
<evidence type="ECO:0000313" key="1">
    <source>
        <dbReference type="EMBL" id="PSN73467.1"/>
    </source>
</evidence>
<dbReference type="EMBL" id="KZ678129">
    <property type="protein sequence ID" value="PSN73467.1"/>
    <property type="molecule type" value="Genomic_DNA"/>
</dbReference>
<gene>
    <name evidence="1" type="ORF">BS50DRAFT_569002</name>
</gene>
<accession>A0A2T2P705</accession>
<proteinExistence type="predicted"/>
<protein>
    <submittedName>
        <fullName evidence="1">Uncharacterized protein</fullName>
    </submittedName>
</protein>
<organism evidence="1 2">
    <name type="scientific">Corynespora cassiicola Philippines</name>
    <dbReference type="NCBI Taxonomy" id="1448308"/>
    <lineage>
        <taxon>Eukaryota</taxon>
        <taxon>Fungi</taxon>
        <taxon>Dikarya</taxon>
        <taxon>Ascomycota</taxon>
        <taxon>Pezizomycotina</taxon>
        <taxon>Dothideomycetes</taxon>
        <taxon>Pleosporomycetidae</taxon>
        <taxon>Pleosporales</taxon>
        <taxon>Corynesporascaceae</taxon>
        <taxon>Corynespora</taxon>
    </lineage>
</organism>
<name>A0A2T2P705_CORCC</name>
<dbReference type="OrthoDB" id="3780845at2759"/>
<sequence length="94" mass="10517">MARVAPLHSLSHKRPARSLRQIGIPDGRDVLTLYFWWVKQQHYRANAHRSPSISSSVRSVVGDLGREPALPVVRTTFESRRAALDLIGVGGQFD</sequence>
<evidence type="ECO:0000313" key="2">
    <source>
        <dbReference type="Proteomes" id="UP000240883"/>
    </source>
</evidence>
<keyword evidence="2" id="KW-1185">Reference proteome</keyword>